<proteinExistence type="predicted"/>
<dbReference type="AlphaFoldDB" id="A0AAW2LIB5"/>
<dbReference type="PANTHER" id="PTHR33098">
    <property type="entry name" value="COTTON FIBER (DUF761)"/>
    <property type="match status" value="1"/>
</dbReference>
<gene>
    <name evidence="3" type="ORF">Sangu_2024000</name>
</gene>
<accession>A0AAW2LIB5</accession>
<dbReference type="Pfam" id="PF05553">
    <property type="entry name" value="DUF761"/>
    <property type="match status" value="1"/>
</dbReference>
<feature type="compositionally biased region" description="Polar residues" evidence="1">
    <location>
        <begin position="159"/>
        <end position="177"/>
    </location>
</feature>
<feature type="region of interest" description="Disordered" evidence="1">
    <location>
        <begin position="118"/>
        <end position="180"/>
    </location>
</feature>
<feature type="compositionally biased region" description="Pro residues" evidence="1">
    <location>
        <begin position="121"/>
        <end position="130"/>
    </location>
</feature>
<keyword evidence="2" id="KW-0812">Transmembrane</keyword>
<feature type="region of interest" description="Disordered" evidence="1">
    <location>
        <begin position="271"/>
        <end position="299"/>
    </location>
</feature>
<keyword evidence="2" id="KW-0472">Membrane</keyword>
<sequence length="378" mass="42162">MALLFVESLPQSNSRMLKASIKALELLLLSTGLISTLVMVKGAVVPYSCEIVFPSLVGFWSCLRCFLSSPLYICIIINFMIVLIATSSAFHHRENEDEFAGIKVIFDDHDMQFAESLVVSPPQPSPPPPSRDVSEVTPPPSPPRDYTEVAPEPPAATPSRTDNSTTSNTIWPSSTEENLGEKATLSSLHEVLIAEVNEIKKIACSLNSTPDLLSDSIKEMMVTTDFPPLPRKGKEVYKEEEEEAASDLSDNKGNEDEDTLDATWKAIIGGGKQTPKREQLKKSETWDVPPRRSTASVPRLDSEELLPSTPKWKELRKAVTFNDAVSVTRRGGLRRDPSMSITELNKQFEAFIQKFNDSIRLQRQESHKRFLEKFNQGL</sequence>
<evidence type="ECO:0000256" key="2">
    <source>
        <dbReference type="SAM" id="Phobius"/>
    </source>
</evidence>
<dbReference type="InterPro" id="IPR008480">
    <property type="entry name" value="DUF761_pln"/>
</dbReference>
<feature type="compositionally biased region" description="Basic and acidic residues" evidence="1">
    <location>
        <begin position="275"/>
        <end position="285"/>
    </location>
</feature>
<comment type="caution">
    <text evidence="3">The sequence shown here is derived from an EMBL/GenBank/DDBJ whole genome shotgun (WGS) entry which is preliminary data.</text>
</comment>
<reference evidence="3" key="2">
    <citation type="journal article" date="2024" name="Plant">
        <title>Genomic evolution and insights into agronomic trait innovations of Sesamum species.</title>
        <authorList>
            <person name="Miao H."/>
            <person name="Wang L."/>
            <person name="Qu L."/>
            <person name="Liu H."/>
            <person name="Sun Y."/>
            <person name="Le M."/>
            <person name="Wang Q."/>
            <person name="Wei S."/>
            <person name="Zheng Y."/>
            <person name="Lin W."/>
            <person name="Duan Y."/>
            <person name="Cao H."/>
            <person name="Xiong S."/>
            <person name="Wang X."/>
            <person name="Wei L."/>
            <person name="Li C."/>
            <person name="Ma Q."/>
            <person name="Ju M."/>
            <person name="Zhao R."/>
            <person name="Li G."/>
            <person name="Mu C."/>
            <person name="Tian Q."/>
            <person name="Mei H."/>
            <person name="Zhang T."/>
            <person name="Gao T."/>
            <person name="Zhang H."/>
        </authorList>
    </citation>
    <scope>NUCLEOTIDE SEQUENCE</scope>
    <source>
        <strain evidence="3">G01</strain>
    </source>
</reference>
<evidence type="ECO:0000256" key="1">
    <source>
        <dbReference type="SAM" id="MobiDB-lite"/>
    </source>
</evidence>
<evidence type="ECO:0000313" key="3">
    <source>
        <dbReference type="EMBL" id="KAL0318678.1"/>
    </source>
</evidence>
<keyword evidence="2" id="KW-1133">Transmembrane helix</keyword>
<dbReference type="PANTHER" id="PTHR33098:SF76">
    <property type="entry name" value="DUF4408 DOMAIN-CONTAINING PROTEIN"/>
    <property type="match status" value="1"/>
</dbReference>
<name>A0AAW2LIB5_9LAMI</name>
<evidence type="ECO:0008006" key="4">
    <source>
        <dbReference type="Google" id="ProtNLM"/>
    </source>
</evidence>
<organism evidence="3">
    <name type="scientific">Sesamum angustifolium</name>
    <dbReference type="NCBI Taxonomy" id="2727405"/>
    <lineage>
        <taxon>Eukaryota</taxon>
        <taxon>Viridiplantae</taxon>
        <taxon>Streptophyta</taxon>
        <taxon>Embryophyta</taxon>
        <taxon>Tracheophyta</taxon>
        <taxon>Spermatophyta</taxon>
        <taxon>Magnoliopsida</taxon>
        <taxon>eudicotyledons</taxon>
        <taxon>Gunneridae</taxon>
        <taxon>Pentapetalae</taxon>
        <taxon>asterids</taxon>
        <taxon>lamiids</taxon>
        <taxon>Lamiales</taxon>
        <taxon>Pedaliaceae</taxon>
        <taxon>Sesamum</taxon>
    </lineage>
</organism>
<protein>
    <recommendedName>
        <fullName evidence="4">DUF4408 domain-containing protein</fullName>
    </recommendedName>
</protein>
<feature type="region of interest" description="Disordered" evidence="1">
    <location>
        <begin position="231"/>
        <end position="257"/>
    </location>
</feature>
<feature type="transmembrane region" description="Helical" evidence="2">
    <location>
        <begin position="66"/>
        <end position="85"/>
    </location>
</feature>
<dbReference type="EMBL" id="JACGWK010000013">
    <property type="protein sequence ID" value="KAL0318678.1"/>
    <property type="molecule type" value="Genomic_DNA"/>
</dbReference>
<reference evidence="3" key="1">
    <citation type="submission" date="2020-06" db="EMBL/GenBank/DDBJ databases">
        <authorList>
            <person name="Li T."/>
            <person name="Hu X."/>
            <person name="Zhang T."/>
            <person name="Song X."/>
            <person name="Zhang H."/>
            <person name="Dai N."/>
            <person name="Sheng W."/>
            <person name="Hou X."/>
            <person name="Wei L."/>
        </authorList>
    </citation>
    <scope>NUCLEOTIDE SEQUENCE</scope>
    <source>
        <strain evidence="3">G01</strain>
        <tissue evidence="3">Leaf</tissue>
    </source>
</reference>